<proteinExistence type="predicted"/>
<evidence type="ECO:0008006" key="3">
    <source>
        <dbReference type="Google" id="ProtNLM"/>
    </source>
</evidence>
<dbReference type="Proteomes" id="UP000007879">
    <property type="component" value="Unassembled WGS sequence"/>
</dbReference>
<accession>A0A1X7V792</accession>
<evidence type="ECO:0000313" key="1">
    <source>
        <dbReference type="EnsemblMetazoa" id="Aqu2.1.35853_001"/>
    </source>
</evidence>
<dbReference type="InParanoid" id="A0A1X7V792"/>
<dbReference type="GO" id="GO:0003676">
    <property type="term" value="F:nucleic acid binding"/>
    <property type="evidence" value="ECO:0007669"/>
    <property type="project" value="InterPro"/>
</dbReference>
<dbReference type="InterPro" id="IPR036397">
    <property type="entry name" value="RNaseH_sf"/>
</dbReference>
<protein>
    <recommendedName>
        <fullName evidence="3">Integrase catalytic domain-containing protein</fullName>
    </recommendedName>
</protein>
<dbReference type="KEGG" id="aqu:105312234"/>
<gene>
    <name evidence="1" type="primary">105312234</name>
</gene>
<dbReference type="InterPro" id="IPR012337">
    <property type="entry name" value="RNaseH-like_sf"/>
</dbReference>
<dbReference type="OrthoDB" id="7688043at2759"/>
<dbReference type="Gene3D" id="3.30.420.10">
    <property type="entry name" value="Ribonuclease H-like superfamily/Ribonuclease H"/>
    <property type="match status" value="1"/>
</dbReference>
<organism evidence="1">
    <name type="scientific">Amphimedon queenslandica</name>
    <name type="common">Sponge</name>
    <dbReference type="NCBI Taxonomy" id="400682"/>
    <lineage>
        <taxon>Eukaryota</taxon>
        <taxon>Metazoa</taxon>
        <taxon>Porifera</taxon>
        <taxon>Demospongiae</taxon>
        <taxon>Heteroscleromorpha</taxon>
        <taxon>Haplosclerida</taxon>
        <taxon>Niphatidae</taxon>
        <taxon>Amphimedon</taxon>
    </lineage>
</organism>
<evidence type="ECO:0000313" key="2">
    <source>
        <dbReference type="Proteomes" id="UP000007879"/>
    </source>
</evidence>
<dbReference type="PANTHER" id="PTHR47331:SF1">
    <property type="entry name" value="GAG-LIKE PROTEIN"/>
    <property type="match status" value="1"/>
</dbReference>
<reference evidence="2" key="1">
    <citation type="journal article" date="2010" name="Nature">
        <title>The Amphimedon queenslandica genome and the evolution of animal complexity.</title>
        <authorList>
            <person name="Srivastava M."/>
            <person name="Simakov O."/>
            <person name="Chapman J."/>
            <person name="Fahey B."/>
            <person name="Gauthier M.E."/>
            <person name="Mitros T."/>
            <person name="Richards G.S."/>
            <person name="Conaco C."/>
            <person name="Dacre M."/>
            <person name="Hellsten U."/>
            <person name="Larroux C."/>
            <person name="Putnam N.H."/>
            <person name="Stanke M."/>
            <person name="Adamska M."/>
            <person name="Darling A."/>
            <person name="Degnan S.M."/>
            <person name="Oakley T.H."/>
            <person name="Plachetzki D.C."/>
            <person name="Zhai Y."/>
            <person name="Adamski M."/>
            <person name="Calcino A."/>
            <person name="Cummins S.F."/>
            <person name="Goodstein D.M."/>
            <person name="Harris C."/>
            <person name="Jackson D.J."/>
            <person name="Leys S.P."/>
            <person name="Shu S."/>
            <person name="Woodcroft B.J."/>
            <person name="Vervoort M."/>
            <person name="Kosik K.S."/>
            <person name="Manning G."/>
            <person name="Degnan B.M."/>
            <person name="Rokhsar D.S."/>
        </authorList>
    </citation>
    <scope>NUCLEOTIDE SEQUENCE [LARGE SCALE GENOMIC DNA]</scope>
</reference>
<dbReference type="AlphaFoldDB" id="A0A1X7V792"/>
<dbReference type="PANTHER" id="PTHR47331">
    <property type="entry name" value="PHD-TYPE DOMAIN-CONTAINING PROTEIN"/>
    <property type="match status" value="1"/>
</dbReference>
<dbReference type="EnsemblMetazoa" id="Aqu2.1.35853_001">
    <property type="protein sequence ID" value="Aqu2.1.35853_001"/>
    <property type="gene ID" value="Aqu2.1.35853"/>
</dbReference>
<dbReference type="EnsemblMetazoa" id="XM_011404719.1">
    <property type="protein sequence ID" value="XP_011403021.1"/>
    <property type="gene ID" value="LOC105312234"/>
</dbReference>
<dbReference type="SUPFAM" id="SSF53098">
    <property type="entry name" value="Ribonuclease H-like"/>
    <property type="match status" value="1"/>
</dbReference>
<name>A0A1X7V792_AMPQE</name>
<reference evidence="1" key="2">
    <citation type="submission" date="2017-05" db="UniProtKB">
        <authorList>
            <consortium name="EnsemblMetazoa"/>
        </authorList>
    </citation>
    <scope>IDENTIFICATION</scope>
</reference>
<sequence length="256" mass="30226">MRVFHSGVKQTATELRYKLGIVRERFEARPSKAPDPPPLPCFRIEQAPPFTYTGVDLRVPSTQRMGLVKSLKRFTSRRGAPHKFISDNGKTFKATAKKIKKIMNHPEAIDYVYDPRTEWLFNIERASWWGGVFEWMVKSVKRCLRKSMGQARLTLDEPHTAIVEIEAVINSRPLSYLPPNDIEEPLTPSHLFNGRRLITFPDKLCYNYDDEDPEFNARPDMLIKRLRYLNNRIEHFWKRRSSEYLLELMEQQQRWS</sequence>
<keyword evidence="2" id="KW-1185">Reference proteome</keyword>